<dbReference type="InterPro" id="IPR036390">
    <property type="entry name" value="WH_DNA-bd_sf"/>
</dbReference>
<dbReference type="Pfam" id="PF12802">
    <property type="entry name" value="MarR_2"/>
    <property type="match status" value="1"/>
</dbReference>
<dbReference type="SUPFAM" id="SSF46785">
    <property type="entry name" value="Winged helix' DNA-binding domain"/>
    <property type="match status" value="1"/>
</dbReference>
<keyword evidence="6" id="KW-1185">Reference proteome</keyword>
<dbReference type="InterPro" id="IPR023187">
    <property type="entry name" value="Tscrpt_reg_MarR-type_CS"/>
</dbReference>
<reference evidence="5 6" key="1">
    <citation type="journal article" date="2017" name="Int. J. Syst. Evol. Microbiol.">
        <title>Achromobacter aloeverae sp. nov., isolated from the root of Aloe vera (L.) Burm.f.</title>
        <authorList>
            <person name="Kuncharoen N."/>
            <person name="Muramatsu Y."/>
            <person name="Shibata C."/>
            <person name="Kamakura Y."/>
            <person name="Nakagawa Y."/>
            <person name="Tanasupawat S."/>
        </authorList>
    </citation>
    <scope>NUCLEOTIDE SEQUENCE [LARGE SCALE GENOMIC DNA]</scope>
    <source>
        <strain evidence="5 6">AVA-1</strain>
    </source>
</reference>
<dbReference type="EMBL" id="PYAL01000002">
    <property type="protein sequence ID" value="RXN91253.1"/>
    <property type="molecule type" value="Genomic_DNA"/>
</dbReference>
<dbReference type="Proteomes" id="UP000290849">
    <property type="component" value="Unassembled WGS sequence"/>
</dbReference>
<keyword evidence="3" id="KW-0804">Transcription</keyword>
<dbReference type="InterPro" id="IPR039422">
    <property type="entry name" value="MarR/SlyA-like"/>
</dbReference>
<gene>
    <name evidence="5" type="ORF">C7R54_08735</name>
</gene>
<dbReference type="AlphaFoldDB" id="A0A4Q1HLC3"/>
<dbReference type="PRINTS" id="PR00598">
    <property type="entry name" value="HTHMARR"/>
</dbReference>
<keyword evidence="2" id="KW-0238">DNA-binding</keyword>
<dbReference type="GO" id="GO:0003700">
    <property type="term" value="F:DNA-binding transcription factor activity"/>
    <property type="evidence" value="ECO:0007669"/>
    <property type="project" value="InterPro"/>
</dbReference>
<dbReference type="OrthoDB" id="8795430at2"/>
<dbReference type="PANTHER" id="PTHR33164">
    <property type="entry name" value="TRANSCRIPTIONAL REGULATOR, MARR FAMILY"/>
    <property type="match status" value="1"/>
</dbReference>
<evidence type="ECO:0000259" key="4">
    <source>
        <dbReference type="PROSITE" id="PS50995"/>
    </source>
</evidence>
<evidence type="ECO:0000256" key="1">
    <source>
        <dbReference type="ARBA" id="ARBA00023015"/>
    </source>
</evidence>
<sequence length="155" mass="17190">MPRSPASTIKDPLVCNGAALRKATRRLTQLYDAVLAPCGLTIVQRSVLVHIDRGNEPTQSELAHAMVLDLSALARSLKPLERDGYLVQTRDERDGRSRRVALTPRGKAKLAESNVLWRKAQGRFEEVYGAERAAALRQSLADIFSDEFAEAFSRT</sequence>
<evidence type="ECO:0000256" key="2">
    <source>
        <dbReference type="ARBA" id="ARBA00023125"/>
    </source>
</evidence>
<comment type="caution">
    <text evidence="5">The sequence shown here is derived from an EMBL/GenBank/DDBJ whole genome shotgun (WGS) entry which is preliminary data.</text>
</comment>
<dbReference type="GO" id="GO:0003677">
    <property type="term" value="F:DNA binding"/>
    <property type="evidence" value="ECO:0007669"/>
    <property type="project" value="UniProtKB-KW"/>
</dbReference>
<proteinExistence type="predicted"/>
<protein>
    <submittedName>
        <fullName evidence="5">MarR family transcriptional regulator</fullName>
    </submittedName>
</protein>
<dbReference type="PROSITE" id="PS50995">
    <property type="entry name" value="HTH_MARR_2"/>
    <property type="match status" value="1"/>
</dbReference>
<evidence type="ECO:0000313" key="6">
    <source>
        <dbReference type="Proteomes" id="UP000290849"/>
    </source>
</evidence>
<feature type="domain" description="HTH marR-type" evidence="4">
    <location>
        <begin position="13"/>
        <end position="145"/>
    </location>
</feature>
<dbReference type="PANTHER" id="PTHR33164:SF105">
    <property type="entry name" value="TRANSCRIPTIONAL REPRESSOR PROTEIN-RELATED"/>
    <property type="match status" value="1"/>
</dbReference>
<organism evidence="5 6">
    <name type="scientific">Achromobacter aloeverae</name>
    <dbReference type="NCBI Taxonomy" id="1750518"/>
    <lineage>
        <taxon>Bacteria</taxon>
        <taxon>Pseudomonadati</taxon>
        <taxon>Pseudomonadota</taxon>
        <taxon>Betaproteobacteria</taxon>
        <taxon>Burkholderiales</taxon>
        <taxon>Alcaligenaceae</taxon>
        <taxon>Achromobacter</taxon>
    </lineage>
</organism>
<keyword evidence="1" id="KW-0805">Transcription regulation</keyword>
<dbReference type="InterPro" id="IPR000835">
    <property type="entry name" value="HTH_MarR-typ"/>
</dbReference>
<dbReference type="RefSeq" id="WP_129149806.1">
    <property type="nucleotide sequence ID" value="NZ_JBHSDO010000013.1"/>
</dbReference>
<evidence type="ECO:0000256" key="3">
    <source>
        <dbReference type="ARBA" id="ARBA00023163"/>
    </source>
</evidence>
<name>A0A4Q1HLC3_9BURK</name>
<dbReference type="InterPro" id="IPR036388">
    <property type="entry name" value="WH-like_DNA-bd_sf"/>
</dbReference>
<accession>A0A4Q1HLC3</accession>
<dbReference type="GO" id="GO:0006950">
    <property type="term" value="P:response to stress"/>
    <property type="evidence" value="ECO:0007669"/>
    <property type="project" value="TreeGrafter"/>
</dbReference>
<dbReference type="Gene3D" id="1.10.10.10">
    <property type="entry name" value="Winged helix-like DNA-binding domain superfamily/Winged helix DNA-binding domain"/>
    <property type="match status" value="1"/>
</dbReference>
<dbReference type="SMART" id="SM00347">
    <property type="entry name" value="HTH_MARR"/>
    <property type="match status" value="1"/>
</dbReference>
<dbReference type="PROSITE" id="PS01117">
    <property type="entry name" value="HTH_MARR_1"/>
    <property type="match status" value="1"/>
</dbReference>
<evidence type="ECO:0000313" key="5">
    <source>
        <dbReference type="EMBL" id="RXN91253.1"/>
    </source>
</evidence>